<dbReference type="PANTHER" id="PTHR46617">
    <property type="entry name" value="FORKHEAD BOX PROTEIN G1"/>
    <property type="match status" value="1"/>
</dbReference>
<dbReference type="PROSITE" id="PS00658">
    <property type="entry name" value="FORK_HEAD_2"/>
    <property type="match status" value="1"/>
</dbReference>
<dbReference type="PROSITE" id="PS00657">
    <property type="entry name" value="FORK_HEAD_1"/>
    <property type="match status" value="1"/>
</dbReference>
<dbReference type="PRINTS" id="PR00053">
    <property type="entry name" value="FORKHEAD"/>
</dbReference>
<keyword evidence="2" id="KW-0539">Nucleus</keyword>
<protein>
    <submittedName>
        <fullName evidence="5">FoxG</fullName>
    </submittedName>
</protein>
<dbReference type="GO" id="GO:0005634">
    <property type="term" value="C:nucleus"/>
    <property type="evidence" value="ECO:0007669"/>
    <property type="project" value="UniProtKB-SubCell"/>
</dbReference>
<sequence>MIESHQPGLPVSERSIPHPLYMPDPALRLEATESTRQKRSFMISSVLGEELEENRREGDRPVSPESQDAVSDLELDADISVDVETVDGLSDDKLSDVDDDKENALSDMSKDNDSEKEGDEQDCKDKEKDTKSNSRGEKPPFSYNALIMMAIRSSPEKRLTLNGIYEFIMQNFPYYRENKQGWQNSIRHNLSLNKCFVKVPRHYDDPGKGNYWMLDPSSDDVFIGGTTGKLRRRSTAASRSRLAAFKRTGIPPRLNPGCFPLGVDKPPSMWHMSPMIPLAHHAAAALRYGYNPYTGLIAPSPTMARPMPTNFSVDRLLGTDNTPTSSPLGSLRPGLSLPTSSSHMSQPAFYLPHLAAHPAYADMYSTLRTMSLAAHGLPGLPVSASASPTNGLNLTSVADSQTVHNPVPVMARTS</sequence>
<dbReference type="Gene3D" id="1.10.10.10">
    <property type="entry name" value="Winged helix-like DNA-binding domain superfamily/Winged helix DNA-binding domain"/>
    <property type="match status" value="1"/>
</dbReference>
<dbReference type="GO" id="GO:0006357">
    <property type="term" value="P:regulation of transcription by RNA polymerase II"/>
    <property type="evidence" value="ECO:0007669"/>
    <property type="project" value="TreeGrafter"/>
</dbReference>
<reference evidence="5" key="1">
    <citation type="submission" date="2021-03" db="EMBL/GenBank/DDBJ databases">
        <authorList>
            <person name="Gasiorowski L."/>
            <person name="Borve A."/>
            <person name="Cherneva I."/>
            <person name="Orus Alcalde A."/>
            <person name="Hejnol A."/>
        </authorList>
    </citation>
    <scope>NUCLEOTIDE SEQUENCE</scope>
</reference>
<proteinExistence type="evidence at transcript level"/>
<dbReference type="FunFam" id="1.10.10.10:FF:000135">
    <property type="entry name" value="forkhead box protein G1"/>
    <property type="match status" value="1"/>
</dbReference>
<keyword evidence="1 2" id="KW-0238">DNA-binding</keyword>
<dbReference type="AlphaFoldDB" id="A0A8F8MY96"/>
<dbReference type="PROSITE" id="PS50039">
    <property type="entry name" value="FORK_HEAD_3"/>
    <property type="match status" value="1"/>
</dbReference>
<dbReference type="Pfam" id="PF00250">
    <property type="entry name" value="Forkhead"/>
    <property type="match status" value="1"/>
</dbReference>
<evidence type="ECO:0000313" key="5">
    <source>
        <dbReference type="EMBL" id="QYA70794.1"/>
    </source>
</evidence>
<evidence type="ECO:0000256" key="1">
    <source>
        <dbReference type="ARBA" id="ARBA00023125"/>
    </source>
</evidence>
<dbReference type="CDD" id="cd20021">
    <property type="entry name" value="FH_FOXG"/>
    <property type="match status" value="1"/>
</dbReference>
<organism evidence="5">
    <name type="scientific">Lineus ruber</name>
    <name type="common">Red bootlace</name>
    <name type="synonym">Poseidon ruber</name>
    <dbReference type="NCBI Taxonomy" id="88926"/>
    <lineage>
        <taxon>Eukaryota</taxon>
        <taxon>Metazoa</taxon>
        <taxon>Spiralia</taxon>
        <taxon>Lophotrochozoa</taxon>
        <taxon>Nemertea</taxon>
        <taxon>Pilidiophora</taxon>
        <taxon>Heteronemertea</taxon>
        <taxon>Lineidae</taxon>
        <taxon>Lineus</taxon>
    </lineage>
</organism>
<evidence type="ECO:0000259" key="4">
    <source>
        <dbReference type="PROSITE" id="PS50039"/>
    </source>
</evidence>
<evidence type="ECO:0000256" key="2">
    <source>
        <dbReference type="PROSITE-ProRule" id="PRU00089"/>
    </source>
</evidence>
<dbReference type="GO" id="GO:1990837">
    <property type="term" value="F:sequence-specific double-stranded DNA binding"/>
    <property type="evidence" value="ECO:0007669"/>
    <property type="project" value="TreeGrafter"/>
</dbReference>
<feature type="region of interest" description="Disordered" evidence="3">
    <location>
        <begin position="1"/>
        <end position="139"/>
    </location>
</feature>
<dbReference type="SMART" id="SM00339">
    <property type="entry name" value="FH"/>
    <property type="match status" value="1"/>
</dbReference>
<name>A0A8F8MY96_LINRU</name>
<comment type="subcellular location">
    <subcellularLocation>
        <location evidence="2">Nucleus</location>
    </subcellularLocation>
</comment>
<feature type="DNA-binding region" description="Fork-head" evidence="2">
    <location>
        <begin position="138"/>
        <end position="232"/>
    </location>
</feature>
<dbReference type="InterPro" id="IPR036390">
    <property type="entry name" value="WH_DNA-bd_sf"/>
</dbReference>
<feature type="domain" description="Fork-head" evidence="4">
    <location>
        <begin position="138"/>
        <end position="232"/>
    </location>
</feature>
<dbReference type="PANTHER" id="PTHR46617:SF3">
    <property type="entry name" value="FORKHEAD BOX PROTEIN G1"/>
    <property type="match status" value="1"/>
</dbReference>
<dbReference type="InterPro" id="IPR047208">
    <property type="entry name" value="FOXG1"/>
</dbReference>
<dbReference type="SUPFAM" id="SSF46785">
    <property type="entry name" value="Winged helix' DNA-binding domain"/>
    <property type="match status" value="1"/>
</dbReference>
<dbReference type="GO" id="GO:0003700">
    <property type="term" value="F:DNA-binding transcription factor activity"/>
    <property type="evidence" value="ECO:0007669"/>
    <property type="project" value="InterPro"/>
</dbReference>
<feature type="compositionally biased region" description="Low complexity" evidence="3">
    <location>
        <begin position="322"/>
        <end position="339"/>
    </location>
</feature>
<dbReference type="InterPro" id="IPR018122">
    <property type="entry name" value="TF_fork_head_CS_1"/>
</dbReference>
<feature type="compositionally biased region" description="Acidic residues" evidence="3">
    <location>
        <begin position="71"/>
        <end position="85"/>
    </location>
</feature>
<dbReference type="InterPro" id="IPR030456">
    <property type="entry name" value="TF_fork_head_CS_2"/>
</dbReference>
<accession>A0A8F8MY96</accession>
<dbReference type="InterPro" id="IPR001766">
    <property type="entry name" value="Fork_head_dom"/>
</dbReference>
<feature type="compositionally biased region" description="Basic and acidic residues" evidence="3">
    <location>
        <begin position="53"/>
        <end position="62"/>
    </location>
</feature>
<feature type="region of interest" description="Disordered" evidence="3">
    <location>
        <begin position="319"/>
        <end position="339"/>
    </location>
</feature>
<evidence type="ECO:0000256" key="3">
    <source>
        <dbReference type="SAM" id="MobiDB-lite"/>
    </source>
</evidence>
<feature type="compositionally biased region" description="Basic and acidic residues" evidence="3">
    <location>
        <begin position="90"/>
        <end position="138"/>
    </location>
</feature>
<dbReference type="EMBL" id="MW720146">
    <property type="protein sequence ID" value="QYA70794.1"/>
    <property type="molecule type" value="mRNA"/>
</dbReference>
<dbReference type="InterPro" id="IPR036388">
    <property type="entry name" value="WH-like_DNA-bd_sf"/>
</dbReference>